<sequence>MKNLLKLSVIILGLALYLMPVSQVNAAACVLNSDNEITNTITATESSWCTVTPDYASFPLYKLGLCSAIPTYENYQTVCSFIVDNAVAQDLEISEGSSLSIVDEISLAEGVYPAAVILLGNEISLKHTAAFSADQDGWEIGVGLADGDRCATSTASGSQDDIDSTFGGFFNCIPEADEDELTAGWFTETQGAYLTDGDTCTISSGAIVASSSDLEFTTSSGSSVICGMEDASTLEEYDSGGETNATRQLIVQTFTTPVVITANSTSFDFGIKLTNMLSLEGYVGPSSDTFLNGFIDGVEFKAVVN</sequence>
<reference evidence="2 3" key="1">
    <citation type="submission" date="2015-04" db="EMBL/GenBank/DDBJ databases">
        <authorList>
            <person name="Syromyatnikov M.Y."/>
            <person name="Popov V.N."/>
        </authorList>
    </citation>
    <scope>NUCLEOTIDE SEQUENCE [LARGE SCALE GENOMIC DNA]</scope>
    <source>
        <strain evidence="2 3">CECT 5292</strain>
    </source>
</reference>
<evidence type="ECO:0000256" key="1">
    <source>
        <dbReference type="SAM" id="SignalP"/>
    </source>
</evidence>
<organism evidence="2 3">
    <name type="scientific">Nereida ignava</name>
    <dbReference type="NCBI Taxonomy" id="282199"/>
    <lineage>
        <taxon>Bacteria</taxon>
        <taxon>Pseudomonadati</taxon>
        <taxon>Pseudomonadota</taxon>
        <taxon>Alphaproteobacteria</taxon>
        <taxon>Rhodobacterales</taxon>
        <taxon>Roseobacteraceae</taxon>
        <taxon>Nereida</taxon>
    </lineage>
</organism>
<keyword evidence="3" id="KW-1185">Reference proteome</keyword>
<dbReference type="OrthoDB" id="8479954at2"/>
<keyword evidence="1" id="KW-0732">Signal</keyword>
<evidence type="ECO:0000313" key="2">
    <source>
        <dbReference type="EMBL" id="CRK75575.1"/>
    </source>
</evidence>
<dbReference type="EMBL" id="CVQV01000007">
    <property type="protein sequence ID" value="CRK75575.1"/>
    <property type="molecule type" value="Genomic_DNA"/>
</dbReference>
<name>A0A0U1NLH6_9RHOB</name>
<dbReference type="RefSeq" id="WP_048599004.1">
    <property type="nucleotide sequence ID" value="NZ_CVPC01000007.1"/>
</dbReference>
<gene>
    <name evidence="2" type="ORF">NIG5292_01625</name>
</gene>
<proteinExistence type="predicted"/>
<dbReference type="AlphaFoldDB" id="A0A0U1NLH6"/>
<feature type="chain" id="PRO_5006712133" evidence="1">
    <location>
        <begin position="27"/>
        <end position="305"/>
    </location>
</feature>
<accession>A0A0U1NLH6</accession>
<protein>
    <submittedName>
        <fullName evidence="2">Uncharacterized protein</fullName>
    </submittedName>
</protein>
<dbReference type="Proteomes" id="UP000048949">
    <property type="component" value="Unassembled WGS sequence"/>
</dbReference>
<feature type="signal peptide" evidence="1">
    <location>
        <begin position="1"/>
        <end position="26"/>
    </location>
</feature>
<evidence type="ECO:0000313" key="3">
    <source>
        <dbReference type="Proteomes" id="UP000048949"/>
    </source>
</evidence>